<proteinExistence type="predicted"/>
<organism evidence="1 2">
    <name type="scientific">Paxillus rubicundulus Ve08.2h10</name>
    <dbReference type="NCBI Taxonomy" id="930991"/>
    <lineage>
        <taxon>Eukaryota</taxon>
        <taxon>Fungi</taxon>
        <taxon>Dikarya</taxon>
        <taxon>Basidiomycota</taxon>
        <taxon>Agaricomycotina</taxon>
        <taxon>Agaricomycetes</taxon>
        <taxon>Agaricomycetidae</taxon>
        <taxon>Boletales</taxon>
        <taxon>Paxilineae</taxon>
        <taxon>Paxillaceae</taxon>
        <taxon>Paxillus</taxon>
    </lineage>
</organism>
<evidence type="ECO:0000313" key="2">
    <source>
        <dbReference type="Proteomes" id="UP000054538"/>
    </source>
</evidence>
<dbReference type="Proteomes" id="UP000054538">
    <property type="component" value="Unassembled WGS sequence"/>
</dbReference>
<dbReference type="HOGENOM" id="CLU_1315771_0_0_1"/>
<reference evidence="1 2" key="1">
    <citation type="submission" date="2014-04" db="EMBL/GenBank/DDBJ databases">
        <authorList>
            <consortium name="DOE Joint Genome Institute"/>
            <person name="Kuo A."/>
            <person name="Kohler A."/>
            <person name="Jargeat P."/>
            <person name="Nagy L.G."/>
            <person name="Floudas D."/>
            <person name="Copeland A."/>
            <person name="Barry K.W."/>
            <person name="Cichocki N."/>
            <person name="Veneault-Fourrey C."/>
            <person name="LaButti K."/>
            <person name="Lindquist E.A."/>
            <person name="Lipzen A."/>
            <person name="Lundell T."/>
            <person name="Morin E."/>
            <person name="Murat C."/>
            <person name="Sun H."/>
            <person name="Tunlid A."/>
            <person name="Henrissat B."/>
            <person name="Grigoriev I.V."/>
            <person name="Hibbett D.S."/>
            <person name="Martin F."/>
            <person name="Nordberg H.P."/>
            <person name="Cantor M.N."/>
            <person name="Hua S.X."/>
        </authorList>
    </citation>
    <scope>NUCLEOTIDE SEQUENCE [LARGE SCALE GENOMIC DNA]</scope>
    <source>
        <strain evidence="1 2">Ve08.2h10</strain>
    </source>
</reference>
<protein>
    <submittedName>
        <fullName evidence="1">Uncharacterized protein</fullName>
    </submittedName>
</protein>
<gene>
    <name evidence="1" type="ORF">PAXRUDRAFT_27947</name>
</gene>
<dbReference type="EMBL" id="KN825852">
    <property type="protein sequence ID" value="KIK81165.1"/>
    <property type="molecule type" value="Genomic_DNA"/>
</dbReference>
<keyword evidence="2" id="KW-1185">Reference proteome</keyword>
<sequence>MYQQEYEEEIEEGESDLDIDERSSWRCWMMLILARGLQRWLRGKMRRILIGFQEFCDSSTSNFKEIARNDELGKVEEAGNVDLEEIEDWEDELHEATAPATKICDWETLWRNLNCCKLGDCTPMALWYWKWGVVCKIFEQLPVEKWGGSANGQSLLQNESILQNHARTWLLNLKTGEVTPCALQKVLNSTIFPDLGINPKWPICKCTTQ</sequence>
<name>A0A0D0DPX5_9AGAM</name>
<dbReference type="OrthoDB" id="2692930at2759"/>
<reference evidence="2" key="2">
    <citation type="submission" date="2015-01" db="EMBL/GenBank/DDBJ databases">
        <title>Evolutionary Origins and Diversification of the Mycorrhizal Mutualists.</title>
        <authorList>
            <consortium name="DOE Joint Genome Institute"/>
            <consortium name="Mycorrhizal Genomics Consortium"/>
            <person name="Kohler A."/>
            <person name="Kuo A."/>
            <person name="Nagy L.G."/>
            <person name="Floudas D."/>
            <person name="Copeland A."/>
            <person name="Barry K.W."/>
            <person name="Cichocki N."/>
            <person name="Veneault-Fourrey C."/>
            <person name="LaButti K."/>
            <person name="Lindquist E.A."/>
            <person name="Lipzen A."/>
            <person name="Lundell T."/>
            <person name="Morin E."/>
            <person name="Murat C."/>
            <person name="Riley R."/>
            <person name="Ohm R."/>
            <person name="Sun H."/>
            <person name="Tunlid A."/>
            <person name="Henrissat B."/>
            <person name="Grigoriev I.V."/>
            <person name="Hibbett D.S."/>
            <person name="Martin F."/>
        </authorList>
    </citation>
    <scope>NUCLEOTIDE SEQUENCE [LARGE SCALE GENOMIC DNA]</scope>
    <source>
        <strain evidence="2">Ve08.2h10</strain>
    </source>
</reference>
<dbReference type="InParanoid" id="A0A0D0DPX5"/>
<accession>A0A0D0DPX5</accession>
<evidence type="ECO:0000313" key="1">
    <source>
        <dbReference type="EMBL" id="KIK81165.1"/>
    </source>
</evidence>
<dbReference type="AlphaFoldDB" id="A0A0D0DPX5"/>